<dbReference type="STRING" id="402881.Plav_1530"/>
<feature type="region of interest" description="Disordered" evidence="1">
    <location>
        <begin position="50"/>
        <end position="74"/>
    </location>
</feature>
<dbReference type="CDD" id="cd01324">
    <property type="entry name" value="cbb3_Oxidase_CcoQ"/>
    <property type="match status" value="1"/>
</dbReference>
<dbReference type="AlphaFoldDB" id="A7HTB6"/>
<keyword evidence="4" id="KW-1185">Reference proteome</keyword>
<feature type="compositionally biased region" description="Basic and acidic residues" evidence="1">
    <location>
        <begin position="50"/>
        <end position="64"/>
    </location>
</feature>
<dbReference type="eggNOG" id="COG4736">
    <property type="taxonomic scope" value="Bacteria"/>
</dbReference>
<gene>
    <name evidence="3" type="ordered locus">Plav_1530</name>
</gene>
<dbReference type="KEGG" id="pla:Plav_1530"/>
<evidence type="ECO:0000313" key="4">
    <source>
        <dbReference type="Proteomes" id="UP000006377"/>
    </source>
</evidence>
<protein>
    <submittedName>
        <fullName evidence="3">Cbb3-type cytochrome oxidase component</fullName>
    </submittedName>
</protein>
<dbReference type="OrthoDB" id="7173870at2"/>
<keyword evidence="2" id="KW-1133">Transmembrane helix</keyword>
<keyword evidence="2" id="KW-0472">Membrane</keyword>
<dbReference type="HOGENOM" id="CLU_192294_5_0_5"/>
<evidence type="ECO:0000256" key="1">
    <source>
        <dbReference type="SAM" id="MobiDB-lite"/>
    </source>
</evidence>
<reference evidence="3 4" key="1">
    <citation type="journal article" date="2011" name="Stand. Genomic Sci.">
        <title>Complete genome sequence of Parvibaculum lavamentivorans type strain (DS-1(T)).</title>
        <authorList>
            <person name="Schleheck D."/>
            <person name="Weiss M."/>
            <person name="Pitluck S."/>
            <person name="Bruce D."/>
            <person name="Land M.L."/>
            <person name="Han S."/>
            <person name="Saunders E."/>
            <person name="Tapia R."/>
            <person name="Detter C."/>
            <person name="Brettin T."/>
            <person name="Han J."/>
            <person name="Woyke T."/>
            <person name="Goodwin L."/>
            <person name="Pennacchio L."/>
            <person name="Nolan M."/>
            <person name="Cook A.M."/>
            <person name="Kjelleberg S."/>
            <person name="Thomas T."/>
        </authorList>
    </citation>
    <scope>NUCLEOTIDE SEQUENCE [LARGE SCALE GENOMIC DNA]</scope>
    <source>
        <strain evidence="4">DS-1 / DSM 13023 / NCIMB 13966</strain>
    </source>
</reference>
<name>A7HTB6_PARL1</name>
<sequence>MESQSTYELVRTWASAGGLVFMVVLFAGIVAYALWPKNKKKFDRLAHLPLQDDDKPADSKKAENGDTDSTETGR</sequence>
<feature type="compositionally biased region" description="Acidic residues" evidence="1">
    <location>
        <begin position="65"/>
        <end position="74"/>
    </location>
</feature>
<proteinExistence type="predicted"/>
<dbReference type="EMBL" id="CP000774">
    <property type="protein sequence ID" value="ABS63149.1"/>
    <property type="molecule type" value="Genomic_DNA"/>
</dbReference>
<dbReference type="Proteomes" id="UP000006377">
    <property type="component" value="Chromosome"/>
</dbReference>
<evidence type="ECO:0000313" key="3">
    <source>
        <dbReference type="EMBL" id="ABS63149.1"/>
    </source>
</evidence>
<accession>A7HTB6</accession>
<organism evidence="3 4">
    <name type="scientific">Parvibaculum lavamentivorans (strain DS-1 / DSM 13023 / NCIMB 13966)</name>
    <dbReference type="NCBI Taxonomy" id="402881"/>
    <lineage>
        <taxon>Bacteria</taxon>
        <taxon>Pseudomonadati</taxon>
        <taxon>Pseudomonadota</taxon>
        <taxon>Alphaproteobacteria</taxon>
        <taxon>Hyphomicrobiales</taxon>
        <taxon>Parvibaculaceae</taxon>
        <taxon>Parvibaculum</taxon>
    </lineage>
</organism>
<dbReference type="RefSeq" id="WP_012110435.1">
    <property type="nucleotide sequence ID" value="NC_009719.1"/>
</dbReference>
<feature type="transmembrane region" description="Helical" evidence="2">
    <location>
        <begin position="12"/>
        <end position="35"/>
    </location>
</feature>
<keyword evidence="2" id="KW-0812">Transmembrane</keyword>
<evidence type="ECO:0000256" key="2">
    <source>
        <dbReference type="SAM" id="Phobius"/>
    </source>
</evidence>
<dbReference type="Pfam" id="PF05545">
    <property type="entry name" value="FixQ"/>
    <property type="match status" value="1"/>
</dbReference>
<dbReference type="InterPro" id="IPR008621">
    <property type="entry name" value="Cbb3-typ_cyt_oxidase_comp"/>
</dbReference>